<name>A0A6M5YZT0_9BACT</name>
<dbReference type="RefSeq" id="WP_171473625.1">
    <property type="nucleotide sequence ID" value="NZ_CP053452.2"/>
</dbReference>
<sequence>MNLTVRDAARRLGVSPSLVYDWCRRHLLTHFRFARPGKRGKILIPDDALGEFVERFKVSPETAPSPVRLKHIRQ</sequence>
<protein>
    <recommendedName>
        <fullName evidence="1">Helix-turn-helix domain-containing protein</fullName>
    </recommendedName>
</protein>
<dbReference type="GO" id="GO:0003677">
    <property type="term" value="F:DNA binding"/>
    <property type="evidence" value="ECO:0007669"/>
    <property type="project" value="InterPro"/>
</dbReference>
<dbReference type="InterPro" id="IPR009057">
    <property type="entry name" value="Homeodomain-like_sf"/>
</dbReference>
<gene>
    <name evidence="2" type="ORF">FTUN_6032</name>
</gene>
<dbReference type="InterPro" id="IPR041657">
    <property type="entry name" value="HTH_17"/>
</dbReference>
<proteinExistence type="predicted"/>
<reference evidence="3" key="1">
    <citation type="submission" date="2020-05" db="EMBL/GenBank/DDBJ databases">
        <title>Frigoriglobus tundricola gen. nov., sp. nov., a psychrotolerant cellulolytic planctomycete of the family Gemmataceae with two divergent copies of 16S rRNA gene.</title>
        <authorList>
            <person name="Kulichevskaya I.S."/>
            <person name="Ivanova A.A."/>
            <person name="Naumoff D.G."/>
            <person name="Beletsky A.V."/>
            <person name="Rijpstra W.I.C."/>
            <person name="Sinninghe Damste J.S."/>
            <person name="Mardanov A.V."/>
            <person name="Ravin N.V."/>
            <person name="Dedysh S.N."/>
        </authorList>
    </citation>
    <scope>NUCLEOTIDE SEQUENCE [LARGE SCALE GENOMIC DNA]</scope>
    <source>
        <strain evidence="3">PL17</strain>
    </source>
</reference>
<keyword evidence="3" id="KW-1185">Reference proteome</keyword>
<evidence type="ECO:0000313" key="3">
    <source>
        <dbReference type="Proteomes" id="UP000503447"/>
    </source>
</evidence>
<accession>A0A6M5YZT0</accession>
<dbReference type="EMBL" id="CP053452">
    <property type="protein sequence ID" value="QJW98442.1"/>
    <property type="molecule type" value="Genomic_DNA"/>
</dbReference>
<dbReference type="InterPro" id="IPR010093">
    <property type="entry name" value="SinI_DNA-bd"/>
</dbReference>
<dbReference type="NCBIfam" id="TIGR01764">
    <property type="entry name" value="excise"/>
    <property type="match status" value="1"/>
</dbReference>
<dbReference type="AlphaFoldDB" id="A0A6M5YZT0"/>
<organism evidence="2 3">
    <name type="scientific">Frigoriglobus tundricola</name>
    <dbReference type="NCBI Taxonomy" id="2774151"/>
    <lineage>
        <taxon>Bacteria</taxon>
        <taxon>Pseudomonadati</taxon>
        <taxon>Planctomycetota</taxon>
        <taxon>Planctomycetia</taxon>
        <taxon>Gemmatales</taxon>
        <taxon>Gemmataceae</taxon>
        <taxon>Frigoriglobus</taxon>
    </lineage>
</organism>
<dbReference type="Pfam" id="PF12728">
    <property type="entry name" value="HTH_17"/>
    <property type="match status" value="1"/>
</dbReference>
<dbReference type="SUPFAM" id="SSF46689">
    <property type="entry name" value="Homeodomain-like"/>
    <property type="match status" value="1"/>
</dbReference>
<evidence type="ECO:0000313" key="2">
    <source>
        <dbReference type="EMBL" id="QJW98442.1"/>
    </source>
</evidence>
<evidence type="ECO:0000259" key="1">
    <source>
        <dbReference type="Pfam" id="PF12728"/>
    </source>
</evidence>
<dbReference type="Proteomes" id="UP000503447">
    <property type="component" value="Chromosome"/>
</dbReference>
<dbReference type="KEGG" id="ftj:FTUN_6032"/>
<feature type="domain" description="Helix-turn-helix" evidence="1">
    <location>
        <begin position="3"/>
        <end position="55"/>
    </location>
</feature>